<dbReference type="Proteomes" id="UP000565468">
    <property type="component" value="Unassembled WGS sequence"/>
</dbReference>
<dbReference type="InterPro" id="IPR014710">
    <property type="entry name" value="RmlC-like_jellyroll"/>
</dbReference>
<keyword evidence="3" id="KW-0804">Transcription</keyword>
<sequence length="295" mass="33448">MEALHENTRMDHKSHPFQLFQNRCSEMKVGECVLYLHWHEHFEFIVMRSGKAQFHIDSRPYMAQTGEVLVIPAGALHVGFAVEDGNVNYDSVVVNGALFHDFIHDPVHTGFVSPYLEGRLRFPVKPAEEDDACEGAYPLLFEAIEEMADQPPAYQLVVKSKLHALFTLLARRFLPQHPQGGAAAPYFPNRDRFKGLIEHIEANPAEKMSVTDAAGQVGLNVYHFCKMFKKLTGQTFVEYMNGCRIALAEQLLQESSLTITEIAERVGCDNANYFTKLYKKYKGMPPSRGRVKKEI</sequence>
<keyword evidence="2" id="KW-0238">DNA-binding</keyword>
<evidence type="ECO:0000256" key="3">
    <source>
        <dbReference type="ARBA" id="ARBA00023163"/>
    </source>
</evidence>
<dbReference type="InterPro" id="IPR009057">
    <property type="entry name" value="Homeodomain-like_sf"/>
</dbReference>
<dbReference type="GO" id="GO:0043565">
    <property type="term" value="F:sequence-specific DNA binding"/>
    <property type="evidence" value="ECO:0007669"/>
    <property type="project" value="InterPro"/>
</dbReference>
<dbReference type="PANTHER" id="PTHR43280:SF28">
    <property type="entry name" value="HTH-TYPE TRANSCRIPTIONAL ACTIVATOR RHAS"/>
    <property type="match status" value="1"/>
</dbReference>
<reference evidence="5 6" key="1">
    <citation type="submission" date="2020-04" db="EMBL/GenBank/DDBJ databases">
        <title>Paenibacillus algicola sp. nov., a novel marine bacterium producing alginate lyase.</title>
        <authorList>
            <person name="Huang H."/>
        </authorList>
    </citation>
    <scope>NUCLEOTIDE SEQUENCE [LARGE SCALE GENOMIC DNA]</scope>
    <source>
        <strain evidence="5 6">L7-75</strain>
    </source>
</reference>
<organism evidence="5 6">
    <name type="scientific">Paenibacillus lemnae</name>
    <dbReference type="NCBI Taxonomy" id="1330551"/>
    <lineage>
        <taxon>Bacteria</taxon>
        <taxon>Bacillati</taxon>
        <taxon>Bacillota</taxon>
        <taxon>Bacilli</taxon>
        <taxon>Bacillales</taxon>
        <taxon>Paenibacillaceae</taxon>
        <taxon>Paenibacillus</taxon>
    </lineage>
</organism>
<gene>
    <name evidence="5" type="ORF">HII30_04450</name>
</gene>
<dbReference type="RefSeq" id="WP_169504085.1">
    <property type="nucleotide sequence ID" value="NZ_JABBPN010000003.1"/>
</dbReference>
<protein>
    <submittedName>
        <fullName evidence="5">AraC family transcriptional regulator</fullName>
    </submittedName>
</protein>
<evidence type="ECO:0000313" key="5">
    <source>
        <dbReference type="EMBL" id="NMO95036.1"/>
    </source>
</evidence>
<keyword evidence="6" id="KW-1185">Reference proteome</keyword>
<feature type="domain" description="HTH araC/xylS-type" evidence="4">
    <location>
        <begin position="194"/>
        <end position="292"/>
    </location>
</feature>
<dbReference type="InterPro" id="IPR037923">
    <property type="entry name" value="HTH-like"/>
</dbReference>
<evidence type="ECO:0000256" key="2">
    <source>
        <dbReference type="ARBA" id="ARBA00023125"/>
    </source>
</evidence>
<comment type="caution">
    <text evidence="5">The sequence shown here is derived from an EMBL/GenBank/DDBJ whole genome shotgun (WGS) entry which is preliminary data.</text>
</comment>
<dbReference type="Gene3D" id="1.10.10.60">
    <property type="entry name" value="Homeodomain-like"/>
    <property type="match status" value="2"/>
</dbReference>
<dbReference type="SUPFAM" id="SSF46689">
    <property type="entry name" value="Homeodomain-like"/>
    <property type="match status" value="2"/>
</dbReference>
<dbReference type="Pfam" id="PF02311">
    <property type="entry name" value="AraC_binding"/>
    <property type="match status" value="1"/>
</dbReference>
<dbReference type="EMBL" id="JABBPN010000003">
    <property type="protein sequence ID" value="NMO95036.1"/>
    <property type="molecule type" value="Genomic_DNA"/>
</dbReference>
<dbReference type="InterPro" id="IPR003313">
    <property type="entry name" value="AraC-bd"/>
</dbReference>
<evidence type="ECO:0000256" key="1">
    <source>
        <dbReference type="ARBA" id="ARBA00023015"/>
    </source>
</evidence>
<keyword evidence="1" id="KW-0805">Transcription regulation</keyword>
<name>A0A848M385_PAELE</name>
<accession>A0A848M385</accession>
<dbReference type="Pfam" id="PF12833">
    <property type="entry name" value="HTH_18"/>
    <property type="match status" value="1"/>
</dbReference>
<evidence type="ECO:0000313" key="6">
    <source>
        <dbReference type="Proteomes" id="UP000565468"/>
    </source>
</evidence>
<proteinExistence type="predicted"/>
<dbReference type="GO" id="GO:0003700">
    <property type="term" value="F:DNA-binding transcription factor activity"/>
    <property type="evidence" value="ECO:0007669"/>
    <property type="project" value="InterPro"/>
</dbReference>
<dbReference type="AlphaFoldDB" id="A0A848M385"/>
<dbReference type="PROSITE" id="PS01124">
    <property type="entry name" value="HTH_ARAC_FAMILY_2"/>
    <property type="match status" value="1"/>
</dbReference>
<dbReference type="InterPro" id="IPR018060">
    <property type="entry name" value="HTH_AraC"/>
</dbReference>
<evidence type="ECO:0000259" key="4">
    <source>
        <dbReference type="PROSITE" id="PS01124"/>
    </source>
</evidence>
<dbReference type="Gene3D" id="2.60.120.10">
    <property type="entry name" value="Jelly Rolls"/>
    <property type="match status" value="1"/>
</dbReference>
<dbReference type="SUPFAM" id="SSF51215">
    <property type="entry name" value="Regulatory protein AraC"/>
    <property type="match status" value="1"/>
</dbReference>
<dbReference type="PANTHER" id="PTHR43280">
    <property type="entry name" value="ARAC-FAMILY TRANSCRIPTIONAL REGULATOR"/>
    <property type="match status" value="1"/>
</dbReference>
<dbReference type="SMART" id="SM00342">
    <property type="entry name" value="HTH_ARAC"/>
    <property type="match status" value="1"/>
</dbReference>